<evidence type="ECO:0000313" key="1">
    <source>
        <dbReference type="EMBL" id="DAD73804.1"/>
    </source>
</evidence>
<dbReference type="GO" id="GO:0000428">
    <property type="term" value="C:DNA-directed RNA polymerase complex"/>
    <property type="evidence" value="ECO:0007669"/>
    <property type="project" value="UniProtKB-KW"/>
</dbReference>
<dbReference type="InterPro" id="IPR036671">
    <property type="entry name" value="DPH_MB_sf"/>
</dbReference>
<name>A0A8S5LUY7_9CAUD</name>
<organism evidence="1">
    <name type="scientific">Siphoviridae sp. ctMsr1</name>
    <dbReference type="NCBI Taxonomy" id="2826264"/>
    <lineage>
        <taxon>Viruses</taxon>
        <taxon>Duplodnaviria</taxon>
        <taxon>Heunggongvirae</taxon>
        <taxon>Uroviricota</taxon>
        <taxon>Caudoviricetes</taxon>
    </lineage>
</organism>
<reference evidence="1" key="1">
    <citation type="journal article" date="2021" name="Proc. Natl. Acad. Sci. U.S.A.">
        <title>A Catalog of Tens of Thousands of Viruses from Human Metagenomes Reveals Hidden Associations with Chronic Diseases.</title>
        <authorList>
            <person name="Tisza M.J."/>
            <person name="Buck C.B."/>
        </authorList>
    </citation>
    <scope>NUCLEOTIDE SEQUENCE</scope>
    <source>
        <strain evidence="1">CtMsr1</strain>
    </source>
</reference>
<protein>
    <submittedName>
        <fullName evidence="1">DNA-directed RNA polymerase</fullName>
    </submittedName>
</protein>
<keyword evidence="1" id="KW-0804">Transcription</keyword>
<accession>A0A8S5LUY7</accession>
<proteinExistence type="predicted"/>
<dbReference type="EMBL" id="BK014744">
    <property type="protein sequence ID" value="DAD73804.1"/>
    <property type="molecule type" value="Genomic_DNA"/>
</dbReference>
<sequence>MRKLLELFGPLQTKLFLLTRSRLWTTDVIVLILCIKKVKHMIEDNLYSSNKRLYTIHCPYCHHLFVVECENGRPPSHVWCSTCSNLVPCLIE</sequence>
<dbReference type="SUPFAM" id="SSF144217">
    <property type="entry name" value="CSL zinc finger"/>
    <property type="match status" value="1"/>
</dbReference>
<keyword evidence="1" id="KW-0240">DNA-directed RNA polymerase</keyword>